<evidence type="ECO:0000256" key="1">
    <source>
        <dbReference type="SAM" id="MobiDB-lite"/>
    </source>
</evidence>
<evidence type="ECO:0000313" key="2">
    <source>
        <dbReference type="EMBL" id="PMC61245.1"/>
    </source>
</evidence>
<dbReference type="EMBL" id="PNHF01000037">
    <property type="protein sequence ID" value="PMC61245.1"/>
    <property type="molecule type" value="Genomic_DNA"/>
</dbReference>
<dbReference type="AlphaFoldDB" id="A0A2N6SVZ9"/>
<evidence type="ECO:0000313" key="3">
    <source>
        <dbReference type="Proteomes" id="UP000235363"/>
    </source>
</evidence>
<proteinExistence type="predicted"/>
<dbReference type="PANTHER" id="PTHR35145:SF1">
    <property type="entry name" value="CYTOPLASMIC PROTEIN"/>
    <property type="match status" value="1"/>
</dbReference>
<dbReference type="STRING" id="1725.WU86_12065"/>
<reference evidence="2 3" key="1">
    <citation type="submission" date="2017-09" db="EMBL/GenBank/DDBJ databases">
        <title>Bacterial strain isolated from the female urinary microbiota.</title>
        <authorList>
            <person name="Thomas-White K."/>
            <person name="Kumar N."/>
            <person name="Forster S."/>
            <person name="Putonti C."/>
            <person name="Lawley T."/>
            <person name="Wolfe A.J."/>
        </authorList>
    </citation>
    <scope>NUCLEOTIDE SEQUENCE [LARGE SCALE GENOMIC DNA]</scope>
    <source>
        <strain evidence="2 3">UMB0908</strain>
    </source>
</reference>
<name>A0A2N6SVZ9_9CORY</name>
<gene>
    <name evidence="2" type="ORF">CJ204_12120</name>
</gene>
<sequence length="171" mass="18566">MDGARLQRISRDAALELPAAEITHPFGPEWDVFKVAGKMFMLHHRLPDHGAKDVDAPGGTAIIVVKAEPGDAHALRRAHPFVFPGYHLNKKHWVTVVAPGEVTAADSDSPDDDARPQQSPAPDGAPDAVTGIDEIAFEDLVRHLVFDSYRNVVLGLPKAKQPVDPMRFGSD</sequence>
<feature type="region of interest" description="Disordered" evidence="1">
    <location>
        <begin position="103"/>
        <end position="129"/>
    </location>
</feature>
<dbReference type="SUPFAM" id="SSF142906">
    <property type="entry name" value="YjbR-like"/>
    <property type="match status" value="1"/>
</dbReference>
<dbReference type="InterPro" id="IPR038056">
    <property type="entry name" value="YjbR-like_sf"/>
</dbReference>
<comment type="caution">
    <text evidence="2">The sequence shown here is derived from an EMBL/GenBank/DDBJ whole genome shotgun (WGS) entry which is preliminary data.</text>
</comment>
<dbReference type="Pfam" id="PF04237">
    <property type="entry name" value="YjbR"/>
    <property type="match status" value="1"/>
</dbReference>
<protein>
    <submittedName>
        <fullName evidence="2">Cytoplasmic protein</fullName>
    </submittedName>
</protein>
<dbReference type="InterPro" id="IPR007351">
    <property type="entry name" value="YjbR"/>
</dbReference>
<dbReference type="PANTHER" id="PTHR35145">
    <property type="entry name" value="CYTOPLASMIC PROTEIN-RELATED"/>
    <property type="match status" value="1"/>
</dbReference>
<accession>A0A2N6SVZ9</accession>
<dbReference type="Gene3D" id="3.90.1150.30">
    <property type="match status" value="1"/>
</dbReference>
<organism evidence="2 3">
    <name type="scientific">Corynebacterium xerosis</name>
    <dbReference type="NCBI Taxonomy" id="1725"/>
    <lineage>
        <taxon>Bacteria</taxon>
        <taxon>Bacillati</taxon>
        <taxon>Actinomycetota</taxon>
        <taxon>Actinomycetes</taxon>
        <taxon>Mycobacteriales</taxon>
        <taxon>Corynebacteriaceae</taxon>
        <taxon>Corynebacterium</taxon>
    </lineage>
</organism>
<dbReference type="InterPro" id="IPR058532">
    <property type="entry name" value="YjbR/MT2646/Rv2570-like"/>
</dbReference>
<dbReference type="Proteomes" id="UP000235363">
    <property type="component" value="Unassembled WGS sequence"/>
</dbReference>